<dbReference type="STRING" id="1050174.CEPID_08465"/>
<comment type="similarity">
    <text evidence="1">Belongs to the ROK (NagC/XylR) family.</text>
</comment>
<dbReference type="PANTHER" id="PTHR18964">
    <property type="entry name" value="ROK (REPRESSOR, ORF, KINASE) FAMILY"/>
    <property type="match status" value="1"/>
</dbReference>
<dbReference type="Proteomes" id="UP000035368">
    <property type="component" value="Chromosome"/>
</dbReference>
<dbReference type="EC" id="2.7.1.2" evidence="2"/>
<name>A0A0G3GVG7_9CORY</name>
<dbReference type="KEGG" id="cei:CEPID_08465"/>
<dbReference type="AlphaFoldDB" id="A0A0G3GVG7"/>
<keyword evidence="2" id="KW-0418">Kinase</keyword>
<dbReference type="Pfam" id="PF00480">
    <property type="entry name" value="ROK"/>
    <property type="match status" value="1"/>
</dbReference>
<dbReference type="PANTHER" id="PTHR18964:SF173">
    <property type="entry name" value="GLUCOKINASE"/>
    <property type="match status" value="1"/>
</dbReference>
<dbReference type="PATRIC" id="fig|1050174.4.peg.1705"/>
<dbReference type="GO" id="GO:0004340">
    <property type="term" value="F:glucokinase activity"/>
    <property type="evidence" value="ECO:0007669"/>
    <property type="project" value="UniProtKB-EC"/>
</dbReference>
<gene>
    <name evidence="2" type="ORF">CEPID_08465</name>
</gene>
<dbReference type="RefSeq" id="WP_047240552.1">
    <property type="nucleotide sequence ID" value="NZ_CP011541.1"/>
</dbReference>
<keyword evidence="2" id="KW-0808">Transferase</keyword>
<dbReference type="OrthoDB" id="9810372at2"/>
<keyword evidence="3" id="KW-1185">Reference proteome</keyword>
<protein>
    <submittedName>
        <fullName evidence="2">Transcriptional regulator/sugar kinase</fullName>
        <ecNumber evidence="2">2.7.1.2</ecNumber>
    </submittedName>
</protein>
<evidence type="ECO:0000313" key="3">
    <source>
        <dbReference type="Proteomes" id="UP000035368"/>
    </source>
</evidence>
<organism evidence="2 3">
    <name type="scientific">Corynebacterium epidermidicanis</name>
    <dbReference type="NCBI Taxonomy" id="1050174"/>
    <lineage>
        <taxon>Bacteria</taxon>
        <taxon>Bacillati</taxon>
        <taxon>Actinomycetota</taxon>
        <taxon>Actinomycetes</taxon>
        <taxon>Mycobacteriales</taxon>
        <taxon>Corynebacteriaceae</taxon>
        <taxon>Corynebacterium</taxon>
    </lineage>
</organism>
<dbReference type="EMBL" id="CP011541">
    <property type="protein sequence ID" value="AKK03543.1"/>
    <property type="molecule type" value="Genomic_DNA"/>
</dbReference>
<sequence>MSDSAQHASPVSIGFDIGGTNLRASVVDRAGRVVDTLQEKSRRDAECMEHLIVEMTRSLQNRHQVGAVGVAVAGFLDPTCSIVQFAPHLPWRDAPLKSRLQEHLDVPVVLEHDANSAAYGEFRYGAAVGAKTWALCAIGTGIGATLMHNGEIFRGAYGIAPELGHLPVVPNGRPCACGKRGCLERYCSGTALAFGARELLESDPGTSSPLRDKPEFTGEDVMRAARAGDELALRAMGDFSDWLSIALSMVGDIFDPELIVVGGGVSANADLFLSAATQKAQKLVVGAGHRPQPLVKVAELGGDAGMIGVATLAASAAGLW</sequence>
<dbReference type="InterPro" id="IPR000600">
    <property type="entry name" value="ROK"/>
</dbReference>
<dbReference type="SUPFAM" id="SSF53067">
    <property type="entry name" value="Actin-like ATPase domain"/>
    <property type="match status" value="1"/>
</dbReference>
<evidence type="ECO:0000313" key="2">
    <source>
        <dbReference type="EMBL" id="AKK03543.1"/>
    </source>
</evidence>
<evidence type="ECO:0000256" key="1">
    <source>
        <dbReference type="ARBA" id="ARBA00006479"/>
    </source>
</evidence>
<dbReference type="Gene3D" id="3.30.420.40">
    <property type="match status" value="2"/>
</dbReference>
<dbReference type="InterPro" id="IPR043129">
    <property type="entry name" value="ATPase_NBD"/>
</dbReference>
<reference evidence="2 3" key="1">
    <citation type="submission" date="2015-05" db="EMBL/GenBank/DDBJ databases">
        <title>Complete genome sequence of Corynebacterium epidermidicanis DSM 45586, isolated from the skin of a dog suffering from pruritus.</title>
        <authorList>
            <person name="Ruckert C."/>
            <person name="Albersmeier A."/>
            <person name="Winkler A."/>
            <person name="Tauch A."/>
        </authorList>
    </citation>
    <scope>NUCLEOTIDE SEQUENCE [LARGE SCALE GENOMIC DNA]</scope>
    <source>
        <strain evidence="2 3">DSM 45586</strain>
    </source>
</reference>
<accession>A0A0G3GVG7</accession>
<proteinExistence type="inferred from homology"/>